<keyword evidence="3" id="KW-0812">Transmembrane</keyword>
<keyword evidence="2" id="KW-0813">Transport</keyword>
<evidence type="ECO:0000256" key="6">
    <source>
        <dbReference type="SAM" id="MobiDB-lite"/>
    </source>
</evidence>
<dbReference type="InterPro" id="IPR002524">
    <property type="entry name" value="Cation_efflux"/>
</dbReference>
<proteinExistence type="predicted"/>
<gene>
    <name evidence="8" type="ORF">CLO192961_LOCUS476151</name>
</gene>
<dbReference type="PANTHER" id="PTHR43840:SF15">
    <property type="entry name" value="MITOCHONDRIAL METAL TRANSPORTER 1-RELATED"/>
    <property type="match status" value="1"/>
</dbReference>
<dbReference type="EMBL" id="CABFNS010001012">
    <property type="protein sequence ID" value="VUC37550.1"/>
    <property type="molecule type" value="Genomic_DNA"/>
</dbReference>
<feature type="compositionally biased region" description="Basic and acidic residues" evidence="6">
    <location>
        <begin position="1"/>
        <end position="16"/>
    </location>
</feature>
<keyword evidence="9" id="KW-1185">Reference proteome</keyword>
<dbReference type="NCBIfam" id="TIGR01297">
    <property type="entry name" value="CDF"/>
    <property type="match status" value="1"/>
</dbReference>
<feature type="compositionally biased region" description="Basic residues" evidence="6">
    <location>
        <begin position="48"/>
        <end position="60"/>
    </location>
</feature>
<sequence>MGTAHQIRDNGGDHHPPRPPSSSSTKSNKNLEHDHDHDDHDHDDGHSHSHSHGLGHHHHHDNPYLLSKDRSDPGVRITNIGLVSNLLMAVAKFVGGWAFNSKSMIADGWHSMTDLASDVLTLATVSWSIKPPSEQFPMGFGKVESLGALGVSGLLLVGGCYMGWESAISLYGHFDPAAAHTLMEHVGHGHGHSHSHSPAALGIPSIHAAWLAAGTVVVKEWLYHATMKVAREKHSSVLASNAIHHRVDSLTGIVTLAAIVGANVIETAGWLDPVGGLLISFMVIHAGAGNMADALRELADQGVDPEVKGKVRKQAQRAIASLEDSRDVELRDVSGIKSGQNYLMDLEMAVPGSWSVEHVRRMEDEIRQTVGAKVKGVKRVRVRFVSVQEPINGRFDEFIREHAHSDEEEKKPKKLNGHQKE</sequence>
<dbReference type="InterPro" id="IPR036837">
    <property type="entry name" value="Cation_efflux_CTD_sf"/>
</dbReference>
<feature type="region of interest" description="Disordered" evidence="6">
    <location>
        <begin position="402"/>
        <end position="421"/>
    </location>
</feature>
<feature type="compositionally biased region" description="Basic and acidic residues" evidence="6">
    <location>
        <begin position="402"/>
        <end position="411"/>
    </location>
</feature>
<dbReference type="SUPFAM" id="SSF161111">
    <property type="entry name" value="Cation efflux protein transmembrane domain-like"/>
    <property type="match status" value="1"/>
</dbReference>
<accession>A0ABY6V1D4</accession>
<evidence type="ECO:0000256" key="4">
    <source>
        <dbReference type="ARBA" id="ARBA00022989"/>
    </source>
</evidence>
<evidence type="ECO:0000313" key="9">
    <source>
        <dbReference type="Proteomes" id="UP000766486"/>
    </source>
</evidence>
<comment type="subcellular location">
    <subcellularLocation>
        <location evidence="1">Membrane</location>
        <topology evidence="1">Multi-pass membrane protein</topology>
    </subcellularLocation>
</comment>
<dbReference type="PANTHER" id="PTHR43840">
    <property type="entry name" value="MITOCHONDRIAL METAL TRANSPORTER 1-RELATED"/>
    <property type="match status" value="1"/>
</dbReference>
<organism evidence="8 9">
    <name type="scientific">Bionectria ochroleuca</name>
    <name type="common">Gliocladium roseum</name>
    <dbReference type="NCBI Taxonomy" id="29856"/>
    <lineage>
        <taxon>Eukaryota</taxon>
        <taxon>Fungi</taxon>
        <taxon>Dikarya</taxon>
        <taxon>Ascomycota</taxon>
        <taxon>Pezizomycotina</taxon>
        <taxon>Sordariomycetes</taxon>
        <taxon>Hypocreomycetidae</taxon>
        <taxon>Hypocreales</taxon>
        <taxon>Bionectriaceae</taxon>
        <taxon>Clonostachys</taxon>
    </lineage>
</organism>
<dbReference type="InterPro" id="IPR050291">
    <property type="entry name" value="CDF_Transporter"/>
</dbReference>
<keyword evidence="5" id="KW-0472">Membrane</keyword>
<protein>
    <recommendedName>
        <fullName evidence="7">Cation efflux protein transmembrane domain-containing protein</fullName>
    </recommendedName>
</protein>
<evidence type="ECO:0000256" key="3">
    <source>
        <dbReference type="ARBA" id="ARBA00022692"/>
    </source>
</evidence>
<dbReference type="InterPro" id="IPR027469">
    <property type="entry name" value="Cation_efflux_TMD_sf"/>
</dbReference>
<reference evidence="8 9" key="1">
    <citation type="submission" date="2019-06" db="EMBL/GenBank/DDBJ databases">
        <authorList>
            <person name="Broberg M."/>
        </authorList>
    </citation>
    <scope>NUCLEOTIDE SEQUENCE [LARGE SCALE GENOMIC DNA]</scope>
</reference>
<dbReference type="InterPro" id="IPR058533">
    <property type="entry name" value="Cation_efflux_TM"/>
</dbReference>
<evidence type="ECO:0000256" key="1">
    <source>
        <dbReference type="ARBA" id="ARBA00004141"/>
    </source>
</evidence>
<evidence type="ECO:0000256" key="2">
    <source>
        <dbReference type="ARBA" id="ARBA00022448"/>
    </source>
</evidence>
<keyword evidence="4" id="KW-1133">Transmembrane helix</keyword>
<evidence type="ECO:0000259" key="7">
    <source>
        <dbReference type="Pfam" id="PF01545"/>
    </source>
</evidence>
<dbReference type="Gene3D" id="3.30.70.1350">
    <property type="entry name" value="Cation efflux protein, cytoplasmic domain"/>
    <property type="match status" value="1"/>
</dbReference>
<evidence type="ECO:0000256" key="5">
    <source>
        <dbReference type="ARBA" id="ARBA00023136"/>
    </source>
</evidence>
<evidence type="ECO:0000313" key="8">
    <source>
        <dbReference type="EMBL" id="VUC37550.1"/>
    </source>
</evidence>
<dbReference type="Gene3D" id="1.20.1510.10">
    <property type="entry name" value="Cation efflux protein transmembrane domain"/>
    <property type="match status" value="1"/>
</dbReference>
<name>A0ABY6V1D4_BIOOC</name>
<feature type="region of interest" description="Disordered" evidence="6">
    <location>
        <begin position="1"/>
        <end position="67"/>
    </location>
</feature>
<feature type="domain" description="Cation efflux protein transmembrane" evidence="7">
    <location>
        <begin position="80"/>
        <end position="298"/>
    </location>
</feature>
<feature type="compositionally biased region" description="Basic and acidic residues" evidence="6">
    <location>
        <begin position="29"/>
        <end position="47"/>
    </location>
</feature>
<dbReference type="Pfam" id="PF01545">
    <property type="entry name" value="Cation_efflux"/>
    <property type="match status" value="1"/>
</dbReference>
<feature type="compositionally biased region" description="Basic residues" evidence="6">
    <location>
        <begin position="412"/>
        <end position="421"/>
    </location>
</feature>
<comment type="caution">
    <text evidence="8">The sequence shown here is derived from an EMBL/GenBank/DDBJ whole genome shotgun (WGS) entry which is preliminary data.</text>
</comment>
<dbReference type="Proteomes" id="UP000766486">
    <property type="component" value="Unassembled WGS sequence"/>
</dbReference>